<dbReference type="AlphaFoldDB" id="A0A8X7ZZE2"/>
<evidence type="ECO:0000256" key="2">
    <source>
        <dbReference type="ARBA" id="ARBA00022771"/>
    </source>
</evidence>
<evidence type="ECO:0000256" key="6">
    <source>
        <dbReference type="ARBA" id="ARBA00023163"/>
    </source>
</evidence>
<feature type="compositionally biased region" description="Low complexity" evidence="10">
    <location>
        <begin position="99"/>
        <end position="111"/>
    </location>
</feature>
<feature type="region of interest" description="Disordered" evidence="10">
    <location>
        <begin position="294"/>
        <end position="326"/>
    </location>
</feature>
<feature type="region of interest" description="Disordered" evidence="10">
    <location>
        <begin position="78"/>
        <end position="111"/>
    </location>
</feature>
<feature type="region of interest" description="Disordered" evidence="10">
    <location>
        <begin position="250"/>
        <end position="273"/>
    </location>
</feature>
<dbReference type="PANTHER" id="PTHR31992">
    <property type="entry name" value="DOF ZINC FINGER PROTEIN DOF1.4-RELATED"/>
    <property type="match status" value="1"/>
</dbReference>
<dbReference type="Pfam" id="PF02701">
    <property type="entry name" value="Zn_ribbon_Dof"/>
    <property type="match status" value="1"/>
</dbReference>
<keyword evidence="6 9" id="KW-0804">Transcription</keyword>
<feature type="region of interest" description="Disordered" evidence="10">
    <location>
        <begin position="1"/>
        <end position="36"/>
    </location>
</feature>
<feature type="domain" description="Dof-type" evidence="11">
    <location>
        <begin position="34"/>
        <end position="88"/>
    </location>
</feature>
<keyword evidence="2 8" id="KW-0863">Zinc-finger</keyword>
<evidence type="ECO:0000256" key="4">
    <source>
        <dbReference type="ARBA" id="ARBA00023015"/>
    </source>
</evidence>
<accession>A0A8X7ZZE2</accession>
<dbReference type="GO" id="GO:0003700">
    <property type="term" value="F:DNA-binding transcription factor activity"/>
    <property type="evidence" value="ECO:0007669"/>
    <property type="project" value="UniProtKB-UniRule"/>
</dbReference>
<evidence type="ECO:0000256" key="8">
    <source>
        <dbReference type="PROSITE-ProRule" id="PRU00071"/>
    </source>
</evidence>
<dbReference type="PROSITE" id="PS50884">
    <property type="entry name" value="ZF_DOF_2"/>
    <property type="match status" value="1"/>
</dbReference>
<sequence>MQRKMQGGSEDVKPSQERRLKSTQGDDQQQQQPQKCPRCESLNTKFCYYNNYSLSQPRYFCKTCRRYWTLGGTMRNVPVGGGCRKGKRAKTSSSSSGENSRLQQQLQQQSQLLQRNLAAPQNILAATNSGNSASPALRTKESGNLVSPPPGMSSMGSYFPGDGFLTSLEAIQSLNNNQPPIQSFSFQPPNQPVSLGGDLGDTSNLGLLHGFGAVPAFGSQNQQQRQFYHVDSRGNKSAEHSFYPHNQESLIQSSRPAATSSHQQQNWHQGFISNSNPTVSDNVLWSISTSTTIGHANSNINTGTAGSASLNPDRWHHDLPGNGPPS</sequence>
<keyword evidence="13" id="KW-1185">Reference proteome</keyword>
<name>A0A8X7ZZE2_POPTO</name>
<organism evidence="12 13">
    <name type="scientific">Populus tomentosa</name>
    <name type="common">Chinese white poplar</name>
    <dbReference type="NCBI Taxonomy" id="118781"/>
    <lineage>
        <taxon>Eukaryota</taxon>
        <taxon>Viridiplantae</taxon>
        <taxon>Streptophyta</taxon>
        <taxon>Embryophyta</taxon>
        <taxon>Tracheophyta</taxon>
        <taxon>Spermatophyta</taxon>
        <taxon>Magnoliopsida</taxon>
        <taxon>eudicotyledons</taxon>
        <taxon>Gunneridae</taxon>
        <taxon>Pentapetalae</taxon>
        <taxon>rosids</taxon>
        <taxon>fabids</taxon>
        <taxon>Malpighiales</taxon>
        <taxon>Salicaceae</taxon>
        <taxon>Saliceae</taxon>
        <taxon>Populus</taxon>
    </lineage>
</organism>
<keyword evidence="4 9" id="KW-0805">Transcription regulation</keyword>
<dbReference type="EMBL" id="JAAWWB010000008">
    <property type="protein sequence ID" value="KAG6777062.1"/>
    <property type="molecule type" value="Genomic_DNA"/>
</dbReference>
<proteinExistence type="predicted"/>
<evidence type="ECO:0000256" key="10">
    <source>
        <dbReference type="SAM" id="MobiDB-lite"/>
    </source>
</evidence>
<feature type="compositionally biased region" description="Polar residues" evidence="10">
    <location>
        <begin position="294"/>
        <end position="310"/>
    </location>
</feature>
<dbReference type="Proteomes" id="UP000886885">
    <property type="component" value="Chromosome 4D"/>
</dbReference>
<evidence type="ECO:0000256" key="7">
    <source>
        <dbReference type="ARBA" id="ARBA00023242"/>
    </source>
</evidence>
<evidence type="ECO:0000259" key="11">
    <source>
        <dbReference type="PROSITE" id="PS50884"/>
    </source>
</evidence>
<keyword evidence="1 9" id="KW-0479">Metal-binding</keyword>
<keyword evidence="3 9" id="KW-0862">Zinc</keyword>
<feature type="compositionally biased region" description="Low complexity" evidence="10">
    <location>
        <begin position="25"/>
        <end position="34"/>
    </location>
</feature>
<dbReference type="GO" id="GO:0005634">
    <property type="term" value="C:nucleus"/>
    <property type="evidence" value="ECO:0007669"/>
    <property type="project" value="UniProtKB-SubCell"/>
</dbReference>
<keyword evidence="5 8" id="KW-0238">DNA-binding</keyword>
<keyword evidence="7 8" id="KW-0539">Nucleus</keyword>
<comment type="caution">
    <text evidence="12">The sequence shown here is derived from an EMBL/GenBank/DDBJ whole genome shotgun (WGS) entry which is preliminary data.</text>
</comment>
<protein>
    <recommendedName>
        <fullName evidence="9">Dof zinc finger protein</fullName>
    </recommendedName>
</protein>
<dbReference type="InterPro" id="IPR045174">
    <property type="entry name" value="Dof"/>
</dbReference>
<dbReference type="OrthoDB" id="1927254at2759"/>
<dbReference type="GO" id="GO:0003677">
    <property type="term" value="F:DNA binding"/>
    <property type="evidence" value="ECO:0007669"/>
    <property type="project" value="UniProtKB-UniRule"/>
</dbReference>
<feature type="compositionally biased region" description="Basic and acidic residues" evidence="10">
    <location>
        <begin position="10"/>
        <end position="20"/>
    </location>
</feature>
<evidence type="ECO:0000313" key="12">
    <source>
        <dbReference type="EMBL" id="KAG6777062.1"/>
    </source>
</evidence>
<evidence type="ECO:0000256" key="3">
    <source>
        <dbReference type="ARBA" id="ARBA00022833"/>
    </source>
</evidence>
<evidence type="ECO:0000256" key="5">
    <source>
        <dbReference type="ARBA" id="ARBA00023125"/>
    </source>
</evidence>
<evidence type="ECO:0000256" key="9">
    <source>
        <dbReference type="RuleBase" id="RU369094"/>
    </source>
</evidence>
<dbReference type="PANTHER" id="PTHR31992:SF108">
    <property type="entry name" value="DOF ZINC FINGER PROTEIN"/>
    <property type="match status" value="1"/>
</dbReference>
<reference evidence="12" key="1">
    <citation type="journal article" date="2020" name="bioRxiv">
        <title>Hybrid origin of Populus tomentosa Carr. identified through genome sequencing and phylogenomic analysis.</title>
        <authorList>
            <person name="An X."/>
            <person name="Gao K."/>
            <person name="Chen Z."/>
            <person name="Li J."/>
            <person name="Yang X."/>
            <person name="Yang X."/>
            <person name="Zhou J."/>
            <person name="Guo T."/>
            <person name="Zhao T."/>
            <person name="Huang S."/>
            <person name="Miao D."/>
            <person name="Khan W.U."/>
            <person name="Rao P."/>
            <person name="Ye M."/>
            <person name="Lei B."/>
            <person name="Liao W."/>
            <person name="Wang J."/>
            <person name="Ji L."/>
            <person name="Li Y."/>
            <person name="Guo B."/>
            <person name="Mustafa N.S."/>
            <person name="Li S."/>
            <person name="Yun Q."/>
            <person name="Keller S.R."/>
            <person name="Mao J."/>
            <person name="Zhang R."/>
            <person name="Strauss S.H."/>
        </authorList>
    </citation>
    <scope>NUCLEOTIDE SEQUENCE</scope>
    <source>
        <strain evidence="12">GM15</strain>
        <tissue evidence="12">Leaf</tissue>
    </source>
</reference>
<dbReference type="GO" id="GO:0008270">
    <property type="term" value="F:zinc ion binding"/>
    <property type="evidence" value="ECO:0007669"/>
    <property type="project" value="UniProtKB-KW"/>
</dbReference>
<evidence type="ECO:0000313" key="13">
    <source>
        <dbReference type="Proteomes" id="UP000886885"/>
    </source>
</evidence>
<gene>
    <name evidence="12" type="ORF">POTOM_016862</name>
</gene>
<evidence type="ECO:0000256" key="1">
    <source>
        <dbReference type="ARBA" id="ARBA00022723"/>
    </source>
</evidence>
<dbReference type="PROSITE" id="PS01361">
    <property type="entry name" value="ZF_DOF_1"/>
    <property type="match status" value="1"/>
</dbReference>
<comment type="function">
    <text evidence="9">Transcription factor that binds specifically to a 5'-AA[AG]G-3' consensus core sequence.</text>
</comment>
<dbReference type="InterPro" id="IPR003851">
    <property type="entry name" value="Znf_Dof"/>
</dbReference>
<comment type="subcellular location">
    <subcellularLocation>
        <location evidence="8 9">Nucleus</location>
    </subcellularLocation>
</comment>